<dbReference type="PANTHER" id="PTHR11787">
    <property type="entry name" value="RAB GDP-DISSOCIATION INHIBITOR"/>
    <property type="match status" value="1"/>
</dbReference>
<evidence type="ECO:0000313" key="3">
    <source>
        <dbReference type="Proteomes" id="UP000002058"/>
    </source>
</evidence>
<dbReference type="GO" id="GO:0005092">
    <property type="term" value="F:GDP-dissociation inhibitor activity"/>
    <property type="evidence" value="ECO:0007669"/>
    <property type="project" value="InterPro"/>
</dbReference>
<evidence type="ECO:0000313" key="2">
    <source>
        <dbReference type="EMBL" id="EEP79656.1"/>
    </source>
</evidence>
<dbReference type="RefSeq" id="XP_002544985.1">
    <property type="nucleotide sequence ID" value="XM_002544939.1"/>
</dbReference>
<dbReference type="EMBL" id="CH476616">
    <property type="protein sequence ID" value="EEP79656.1"/>
    <property type="molecule type" value="Genomic_DNA"/>
</dbReference>
<dbReference type="STRING" id="336963.C4JPC0"/>
<dbReference type="KEGG" id="ure:UREG_04502"/>
<dbReference type="AlphaFoldDB" id="C4JPC0"/>
<dbReference type="GO" id="GO:0007264">
    <property type="term" value="P:small GTPase-mediated signal transduction"/>
    <property type="evidence" value="ECO:0007669"/>
    <property type="project" value="InterPro"/>
</dbReference>
<keyword evidence="3" id="KW-1185">Reference proteome</keyword>
<dbReference type="InterPro" id="IPR018203">
    <property type="entry name" value="GDP_dissociation_inhibitor"/>
</dbReference>
<dbReference type="InParanoid" id="C4JPC0"/>
<dbReference type="GO" id="GO:0005968">
    <property type="term" value="C:Rab-protein geranylgeranyltransferase complex"/>
    <property type="evidence" value="ECO:0007669"/>
    <property type="project" value="TreeGrafter"/>
</dbReference>
<dbReference type="Proteomes" id="UP000002058">
    <property type="component" value="Unassembled WGS sequence"/>
</dbReference>
<dbReference type="VEuPathDB" id="FungiDB:UREG_04502"/>
<organism evidence="2 3">
    <name type="scientific">Uncinocarpus reesii (strain UAMH 1704)</name>
    <dbReference type="NCBI Taxonomy" id="336963"/>
    <lineage>
        <taxon>Eukaryota</taxon>
        <taxon>Fungi</taxon>
        <taxon>Dikarya</taxon>
        <taxon>Ascomycota</taxon>
        <taxon>Pezizomycotina</taxon>
        <taxon>Eurotiomycetes</taxon>
        <taxon>Eurotiomycetidae</taxon>
        <taxon>Onygenales</taxon>
        <taxon>Onygenaceae</taxon>
        <taxon>Uncinocarpus</taxon>
    </lineage>
</organism>
<dbReference type="eggNOG" id="KOG1439">
    <property type="taxonomic scope" value="Eukaryota"/>
</dbReference>
<dbReference type="GO" id="GO:0005634">
    <property type="term" value="C:nucleus"/>
    <property type="evidence" value="ECO:0007669"/>
    <property type="project" value="TreeGrafter"/>
</dbReference>
<accession>C4JPC0</accession>
<sequence>MKSKRSLMKFLRYLGQSNEEEGSSAEEGLDMTFPEFLHSRFQVPSDLFDPLRSLSLSPYPLSQTTAGYALPKIKRHLQSIGVFGPGFSSVLAKWGGGSEIAQVACRACAVGGGVYALSRGIKSVETPKQHPLDGNVDLLNVHLSNGESVRTRFVVGSAWDILADAQEAIFSASTKVSRSVMIVSSPLESLFPPTSDNGPVAAGTIVVVPGREIVKGDGIDEPPLYLLLHSSDTGECPSGQCVIYGSVLQQPDQGQPRIDAAVKQLLKAADPGSEILWKMQFTHLGYLGSEGLSKDKFARKSSQILLLPPPCLDIEFNDCMIDQVRHVWKELMGADADDKHFLVFEDREASEEPDS</sequence>
<gene>
    <name evidence="2" type="ORF">UREG_04502</name>
</gene>
<dbReference type="HOGENOM" id="CLU_021695_3_1_1"/>
<proteinExistence type="inferred from homology"/>
<dbReference type="InterPro" id="IPR036188">
    <property type="entry name" value="FAD/NAD-bd_sf"/>
</dbReference>
<dbReference type="PANTHER" id="PTHR11787:SF4">
    <property type="entry name" value="CHM, RAB ESCORT PROTEIN 1"/>
    <property type="match status" value="1"/>
</dbReference>
<protein>
    <submittedName>
        <fullName evidence="2">Uncharacterized protein</fullName>
    </submittedName>
</protein>
<dbReference type="Gene3D" id="3.50.50.60">
    <property type="entry name" value="FAD/NAD(P)-binding domain"/>
    <property type="match status" value="1"/>
</dbReference>
<evidence type="ECO:0000256" key="1">
    <source>
        <dbReference type="ARBA" id="ARBA00005593"/>
    </source>
</evidence>
<dbReference type="OMA" id="WRSINIV"/>
<dbReference type="GO" id="GO:0005829">
    <property type="term" value="C:cytosol"/>
    <property type="evidence" value="ECO:0007669"/>
    <property type="project" value="TreeGrafter"/>
</dbReference>
<dbReference type="GO" id="GO:0016192">
    <property type="term" value="P:vesicle-mediated transport"/>
    <property type="evidence" value="ECO:0007669"/>
    <property type="project" value="TreeGrafter"/>
</dbReference>
<name>C4JPC0_UNCRE</name>
<dbReference type="OrthoDB" id="1923006at2759"/>
<reference evidence="3" key="1">
    <citation type="journal article" date="2009" name="Genome Res.">
        <title>Comparative genomic analyses of the human fungal pathogens Coccidioides and their relatives.</title>
        <authorList>
            <person name="Sharpton T.J."/>
            <person name="Stajich J.E."/>
            <person name="Rounsley S.D."/>
            <person name="Gardner M.J."/>
            <person name="Wortman J.R."/>
            <person name="Jordar V.S."/>
            <person name="Maiti R."/>
            <person name="Kodira C.D."/>
            <person name="Neafsey D.E."/>
            <person name="Zeng Q."/>
            <person name="Hung C.-Y."/>
            <person name="McMahan C."/>
            <person name="Muszewska A."/>
            <person name="Grynberg M."/>
            <person name="Mandel M.A."/>
            <person name="Kellner E.M."/>
            <person name="Barker B.M."/>
            <person name="Galgiani J.N."/>
            <person name="Orbach M.J."/>
            <person name="Kirkland T.N."/>
            <person name="Cole G.T."/>
            <person name="Henn M.R."/>
            <person name="Birren B.W."/>
            <person name="Taylor J.W."/>
        </authorList>
    </citation>
    <scope>NUCLEOTIDE SEQUENCE [LARGE SCALE GENOMIC DNA]</scope>
    <source>
        <strain evidence="3">UAMH 1704</strain>
    </source>
</reference>
<dbReference type="SUPFAM" id="SSF51905">
    <property type="entry name" value="FAD/NAD(P)-binding domain"/>
    <property type="match status" value="1"/>
</dbReference>
<dbReference type="GeneID" id="8442367"/>
<comment type="similarity">
    <text evidence="1">Belongs to the Rab GDI family.</text>
</comment>